<dbReference type="PRINTS" id="PR00413">
    <property type="entry name" value="HADHALOGNASE"/>
</dbReference>
<dbReference type="SFLD" id="SFLDG01129">
    <property type="entry name" value="C1.5:_HAD__Beta-PGM__Phosphata"/>
    <property type="match status" value="1"/>
</dbReference>
<dbReference type="SUPFAM" id="SSF56784">
    <property type="entry name" value="HAD-like"/>
    <property type="match status" value="1"/>
</dbReference>
<sequence length="232" mass="23981">MIEAILFDKDGTLFDFQATWGTWAGDLLFELSDGEPHRQEAMAQAIGYDLERLRFYPDSPAVTGTPETIAACLHPFSELGLPALVAWMNDRAAVAPQVPAAALAPLMAGLAGRGLRLGVVTNDAVAPTRAHLATAGIEAAFELVIGSDSGYGAKPAPGQIAAFCTRTGIAPGRVVMVGDAVHDMKAAQAAGACPVAVLTGTTPESALAPLARVVLPSVASVPDWLDRIADTP</sequence>
<evidence type="ECO:0000256" key="2">
    <source>
        <dbReference type="ARBA" id="ARBA00004818"/>
    </source>
</evidence>
<dbReference type="InterPro" id="IPR050155">
    <property type="entry name" value="HAD-like_hydrolase_sf"/>
</dbReference>
<dbReference type="GO" id="GO:0005829">
    <property type="term" value="C:cytosol"/>
    <property type="evidence" value="ECO:0007669"/>
    <property type="project" value="TreeGrafter"/>
</dbReference>
<protein>
    <recommendedName>
        <fullName evidence="4">phosphoglycolate phosphatase</fullName>
        <ecNumber evidence="4">3.1.3.18</ecNumber>
    </recommendedName>
</protein>
<evidence type="ECO:0000313" key="5">
    <source>
        <dbReference type="EMBL" id="SES38360.1"/>
    </source>
</evidence>
<dbReference type="CDD" id="cd01427">
    <property type="entry name" value="HAD_like"/>
    <property type="match status" value="1"/>
</dbReference>
<dbReference type="InterPro" id="IPR036412">
    <property type="entry name" value="HAD-like_sf"/>
</dbReference>
<organism evidence="5 6">
    <name type="scientific">Tranquillimonas rosea</name>
    <dbReference type="NCBI Taxonomy" id="641238"/>
    <lineage>
        <taxon>Bacteria</taxon>
        <taxon>Pseudomonadati</taxon>
        <taxon>Pseudomonadota</taxon>
        <taxon>Alphaproteobacteria</taxon>
        <taxon>Rhodobacterales</taxon>
        <taxon>Roseobacteraceae</taxon>
        <taxon>Tranquillimonas</taxon>
    </lineage>
</organism>
<comment type="similarity">
    <text evidence="3">Belongs to the HAD-like hydrolase superfamily. CbbY/CbbZ/Gph/YieH family.</text>
</comment>
<evidence type="ECO:0000256" key="4">
    <source>
        <dbReference type="ARBA" id="ARBA00013078"/>
    </source>
</evidence>
<dbReference type="Gene3D" id="3.40.50.1000">
    <property type="entry name" value="HAD superfamily/HAD-like"/>
    <property type="match status" value="1"/>
</dbReference>
<evidence type="ECO:0000256" key="3">
    <source>
        <dbReference type="ARBA" id="ARBA00006171"/>
    </source>
</evidence>
<dbReference type="Pfam" id="PF00702">
    <property type="entry name" value="Hydrolase"/>
    <property type="match status" value="1"/>
</dbReference>
<dbReference type="GO" id="GO:0008967">
    <property type="term" value="F:phosphoglycolate phosphatase activity"/>
    <property type="evidence" value="ECO:0007669"/>
    <property type="project" value="UniProtKB-EC"/>
</dbReference>
<keyword evidence="6" id="KW-1185">Reference proteome</keyword>
<dbReference type="OrthoDB" id="9797743at2"/>
<dbReference type="EC" id="3.1.3.18" evidence="4"/>
<dbReference type="AlphaFoldDB" id="A0A1H9WWN7"/>
<dbReference type="Proteomes" id="UP000198885">
    <property type="component" value="Unassembled WGS sequence"/>
</dbReference>
<accession>A0A1H9WWN7</accession>
<reference evidence="5 6" key="1">
    <citation type="submission" date="2016-10" db="EMBL/GenBank/DDBJ databases">
        <authorList>
            <person name="de Groot N.N."/>
        </authorList>
    </citation>
    <scope>NUCLEOTIDE SEQUENCE [LARGE SCALE GENOMIC DNA]</scope>
    <source>
        <strain evidence="5 6">DSM 23042</strain>
    </source>
</reference>
<dbReference type="RefSeq" id="WP_092696037.1">
    <property type="nucleotide sequence ID" value="NZ_FOGU01000014.1"/>
</dbReference>
<dbReference type="InterPro" id="IPR023214">
    <property type="entry name" value="HAD_sf"/>
</dbReference>
<dbReference type="GO" id="GO:0006281">
    <property type="term" value="P:DNA repair"/>
    <property type="evidence" value="ECO:0007669"/>
    <property type="project" value="TreeGrafter"/>
</dbReference>
<gene>
    <name evidence="5" type="ORF">SAMN04490244_11418</name>
</gene>
<name>A0A1H9WWN7_9RHOB</name>
<dbReference type="PANTHER" id="PTHR43434:SF1">
    <property type="entry name" value="PHOSPHOGLYCOLATE PHOSPHATASE"/>
    <property type="match status" value="1"/>
</dbReference>
<dbReference type="STRING" id="641238.SAMN04490244_11418"/>
<dbReference type="InterPro" id="IPR006439">
    <property type="entry name" value="HAD-SF_hydro_IA"/>
</dbReference>
<dbReference type="NCBIfam" id="TIGR01549">
    <property type="entry name" value="HAD-SF-IA-v1"/>
    <property type="match status" value="1"/>
</dbReference>
<comment type="catalytic activity">
    <reaction evidence="1">
        <text>2-phosphoglycolate + H2O = glycolate + phosphate</text>
        <dbReference type="Rhea" id="RHEA:14369"/>
        <dbReference type="ChEBI" id="CHEBI:15377"/>
        <dbReference type="ChEBI" id="CHEBI:29805"/>
        <dbReference type="ChEBI" id="CHEBI:43474"/>
        <dbReference type="ChEBI" id="CHEBI:58033"/>
        <dbReference type="EC" id="3.1.3.18"/>
    </reaction>
</comment>
<comment type="pathway">
    <text evidence="2">Organic acid metabolism; glycolate biosynthesis; glycolate from 2-phosphoglycolate: step 1/1.</text>
</comment>
<dbReference type="PANTHER" id="PTHR43434">
    <property type="entry name" value="PHOSPHOGLYCOLATE PHOSPHATASE"/>
    <property type="match status" value="1"/>
</dbReference>
<dbReference type="SFLD" id="SFLDS00003">
    <property type="entry name" value="Haloacid_Dehalogenase"/>
    <property type="match status" value="1"/>
</dbReference>
<proteinExistence type="inferred from homology"/>
<dbReference type="EMBL" id="FOGU01000014">
    <property type="protein sequence ID" value="SES38360.1"/>
    <property type="molecule type" value="Genomic_DNA"/>
</dbReference>
<evidence type="ECO:0000256" key="1">
    <source>
        <dbReference type="ARBA" id="ARBA00000830"/>
    </source>
</evidence>
<dbReference type="Gene3D" id="1.10.150.240">
    <property type="entry name" value="Putative phosphatase, domain 2"/>
    <property type="match status" value="1"/>
</dbReference>
<evidence type="ECO:0000313" key="6">
    <source>
        <dbReference type="Proteomes" id="UP000198885"/>
    </source>
</evidence>
<dbReference type="InterPro" id="IPR023198">
    <property type="entry name" value="PGP-like_dom2"/>
</dbReference>